<sequence length="758" mass="85964">MIKVSAINDPAVDIDYICYLIKFDSTHGKFKGNVTYTDNAIVVNGKRITIFREKLPSSIPWQSADVQYVVEASGMFTCLEKAMGHLANETVKRVVVTAPSVDVPMLILGVNEQSINTEHKVISCASSTLYCLAPIIKILEQNYGVSEGFITSIHAMTPSLKPLDGLCLRGKHWRDHRSIHQNIIPAATGACKALSKIIPQVKDKMSGIAFRVPIVNVSVLDITIRLNKNIGIEDIFKRIDIESKTTMKNIIKLCTDEAVSSDFLGDEHSCIIDVKSSLQLTPNFYKLICWYENEYSYACRVIDCIRFSEKSFHTDLISKVNSNRLLSKTLFQDKSVPYMRQSIINSSQDIYFKPKLPTQIVINNALPLRNKSSNQSTRKITNADIFKICNDGAKLDLPFVRDNKNSQFNSCVDFRPYSLDLLKYNKNQERLQKAKQEVSKMMDMTENLLKETNQYNKRNSFSKSGEDNSNVSKIYKNVFKSPLKDVVPSIKYDNEFKMENVSLKPESILANEDILNGAVESSKSSKLNVPPIDQQEKTTDQTTSCIIDVKNGIFELQLQSSIKNNTSIDVLHNYKQDASDDFKGSTSIANVTKSDDTKLIIEENILEIVNNAEKGTDKKKEMRKKILEGIIKKLSVEKIYCPTSTRTDIAMRKDNNIYDKLDSASNSDSENSFQMNERKSQVIDLTDLTNSAEDLSRLDKICRIIEISDELSDNLFSALDNTHDLKREKWSFKDLCERLKLDEFCNKIFGQTMEDKIF</sequence>
<proteinExistence type="inferred from homology"/>
<evidence type="ECO:0000259" key="6">
    <source>
        <dbReference type="SMART" id="SM00846"/>
    </source>
</evidence>
<dbReference type="GO" id="GO:0004365">
    <property type="term" value="F:glyceraldehyde-3-phosphate dehydrogenase (NAD+) (phosphorylating) activity"/>
    <property type="evidence" value="ECO:0007669"/>
    <property type="project" value="UniProtKB-EC"/>
</dbReference>
<dbReference type="GO" id="GO:0051287">
    <property type="term" value="F:NAD binding"/>
    <property type="evidence" value="ECO:0007669"/>
    <property type="project" value="InterPro"/>
</dbReference>
<protein>
    <recommendedName>
        <fullName evidence="6">Glyceraldehyde 3-phosphate dehydrogenase NAD(P) binding domain-containing protein</fullName>
    </recommendedName>
</protein>
<comment type="similarity">
    <text evidence="1 4">Belongs to the glyceraldehyde-3-phosphate dehydrogenase family.</text>
</comment>
<dbReference type="PANTHER" id="PTHR10836">
    <property type="entry name" value="GLYCERALDEHYDE 3-PHOSPHATE DEHYDROGENASE"/>
    <property type="match status" value="1"/>
</dbReference>
<evidence type="ECO:0000313" key="7">
    <source>
        <dbReference type="EMBL" id="CAH0720405.1"/>
    </source>
</evidence>
<keyword evidence="2" id="KW-0560">Oxidoreductase</keyword>
<dbReference type="Proteomes" id="UP000838878">
    <property type="component" value="Chromosome 2"/>
</dbReference>
<dbReference type="CDD" id="cd05214">
    <property type="entry name" value="GAPDH_I_N"/>
    <property type="match status" value="1"/>
</dbReference>
<comment type="catalytic activity">
    <reaction evidence="3">
        <text>D-glyceraldehyde 3-phosphate + phosphate + NAD(+) = (2R)-3-phospho-glyceroyl phosphate + NADH + H(+)</text>
        <dbReference type="Rhea" id="RHEA:10300"/>
        <dbReference type="ChEBI" id="CHEBI:15378"/>
        <dbReference type="ChEBI" id="CHEBI:43474"/>
        <dbReference type="ChEBI" id="CHEBI:57540"/>
        <dbReference type="ChEBI" id="CHEBI:57604"/>
        <dbReference type="ChEBI" id="CHEBI:57945"/>
        <dbReference type="ChEBI" id="CHEBI:59776"/>
        <dbReference type="EC" id="1.2.1.12"/>
    </reaction>
</comment>
<dbReference type="InterPro" id="IPR020829">
    <property type="entry name" value="GlycerAld_3-P_DH_cat"/>
</dbReference>
<feature type="domain" description="Glyceraldehyde 3-phosphate dehydrogenase NAD(P) binding" evidence="6">
    <location>
        <begin position="2"/>
        <end position="127"/>
    </location>
</feature>
<evidence type="ECO:0000256" key="4">
    <source>
        <dbReference type="RuleBase" id="RU000397"/>
    </source>
</evidence>
<dbReference type="SUPFAM" id="SSF55347">
    <property type="entry name" value="Glyceraldehyde-3-phosphate dehydrogenase-like, C-terminal domain"/>
    <property type="match status" value="1"/>
</dbReference>
<dbReference type="InterPro" id="IPR020831">
    <property type="entry name" value="GlycerAld/Erythrose_P_DH"/>
</dbReference>
<dbReference type="SMART" id="SM00846">
    <property type="entry name" value="Gp_dh_N"/>
    <property type="match status" value="1"/>
</dbReference>
<dbReference type="OrthoDB" id="1152826at2759"/>
<feature type="coiled-coil region" evidence="5">
    <location>
        <begin position="424"/>
        <end position="451"/>
    </location>
</feature>
<dbReference type="Gene3D" id="3.30.360.10">
    <property type="entry name" value="Dihydrodipicolinate Reductase, domain 2"/>
    <property type="match status" value="1"/>
</dbReference>
<evidence type="ECO:0000256" key="5">
    <source>
        <dbReference type="SAM" id="Coils"/>
    </source>
</evidence>
<dbReference type="PANTHER" id="PTHR10836:SF134">
    <property type="entry name" value="GLYCERALDEHYDE-3-PHOSPHATE DEHYDROGENASE (PHOSPHORYLATING)"/>
    <property type="match status" value="1"/>
</dbReference>
<organism evidence="7 8">
    <name type="scientific">Brenthis ino</name>
    <name type="common">lesser marbled fritillary</name>
    <dbReference type="NCBI Taxonomy" id="405034"/>
    <lineage>
        <taxon>Eukaryota</taxon>
        <taxon>Metazoa</taxon>
        <taxon>Ecdysozoa</taxon>
        <taxon>Arthropoda</taxon>
        <taxon>Hexapoda</taxon>
        <taxon>Insecta</taxon>
        <taxon>Pterygota</taxon>
        <taxon>Neoptera</taxon>
        <taxon>Endopterygota</taxon>
        <taxon>Lepidoptera</taxon>
        <taxon>Glossata</taxon>
        <taxon>Ditrysia</taxon>
        <taxon>Papilionoidea</taxon>
        <taxon>Nymphalidae</taxon>
        <taxon>Heliconiinae</taxon>
        <taxon>Argynnini</taxon>
        <taxon>Brenthis</taxon>
    </lineage>
</organism>
<dbReference type="AlphaFoldDB" id="A0A8J9YBK8"/>
<accession>A0A8J9YBK8</accession>
<dbReference type="InterPro" id="IPR020828">
    <property type="entry name" value="GlycerAld_3-P_DH_NAD(P)-bd"/>
</dbReference>
<dbReference type="GO" id="GO:0005829">
    <property type="term" value="C:cytosol"/>
    <property type="evidence" value="ECO:0007669"/>
    <property type="project" value="TreeGrafter"/>
</dbReference>
<name>A0A8J9YBK8_9NEOP</name>
<keyword evidence="8" id="KW-1185">Reference proteome</keyword>
<feature type="non-terminal residue" evidence="7">
    <location>
        <position position="758"/>
    </location>
</feature>
<dbReference type="SUPFAM" id="SSF51735">
    <property type="entry name" value="NAD(P)-binding Rossmann-fold domains"/>
    <property type="match status" value="1"/>
</dbReference>
<dbReference type="EMBL" id="OV170222">
    <property type="protein sequence ID" value="CAH0720405.1"/>
    <property type="molecule type" value="Genomic_DNA"/>
</dbReference>
<evidence type="ECO:0000256" key="1">
    <source>
        <dbReference type="ARBA" id="ARBA00007406"/>
    </source>
</evidence>
<dbReference type="Pfam" id="PF00044">
    <property type="entry name" value="Gp_dh_N"/>
    <property type="match status" value="1"/>
</dbReference>
<evidence type="ECO:0000313" key="8">
    <source>
        <dbReference type="Proteomes" id="UP000838878"/>
    </source>
</evidence>
<dbReference type="GO" id="GO:0006096">
    <property type="term" value="P:glycolytic process"/>
    <property type="evidence" value="ECO:0007669"/>
    <property type="project" value="TreeGrafter"/>
</dbReference>
<evidence type="ECO:0000256" key="2">
    <source>
        <dbReference type="ARBA" id="ARBA00023002"/>
    </source>
</evidence>
<gene>
    <name evidence="7" type="ORF">BINO364_LOCUS6642</name>
</gene>
<reference evidence="7" key="1">
    <citation type="submission" date="2021-12" db="EMBL/GenBank/DDBJ databases">
        <authorList>
            <person name="Martin H S."/>
        </authorList>
    </citation>
    <scope>NUCLEOTIDE SEQUENCE</scope>
</reference>
<dbReference type="InterPro" id="IPR036291">
    <property type="entry name" value="NAD(P)-bd_dom_sf"/>
</dbReference>
<keyword evidence="5" id="KW-0175">Coiled coil</keyword>
<dbReference type="Pfam" id="PF02800">
    <property type="entry name" value="Gp_dh_C"/>
    <property type="match status" value="1"/>
</dbReference>
<dbReference type="Gene3D" id="3.40.50.720">
    <property type="entry name" value="NAD(P)-binding Rossmann-like Domain"/>
    <property type="match status" value="1"/>
</dbReference>
<evidence type="ECO:0000256" key="3">
    <source>
        <dbReference type="ARBA" id="ARBA00047698"/>
    </source>
</evidence>
<dbReference type="PRINTS" id="PR00078">
    <property type="entry name" value="G3PDHDRGNASE"/>
</dbReference>